<dbReference type="EMBL" id="CAADHO010000002">
    <property type="protein sequence ID" value="VFQ44098.1"/>
    <property type="molecule type" value="Genomic_DNA"/>
</dbReference>
<dbReference type="RefSeq" id="WP_180138836.1">
    <property type="nucleotide sequence ID" value="NZ_CAADHO010000002.1"/>
</dbReference>
<dbReference type="PANTHER" id="PTHR42709:SF11">
    <property type="entry name" value="DEDA FAMILY PROTEIN"/>
    <property type="match status" value="1"/>
</dbReference>
<dbReference type="Pfam" id="PF09335">
    <property type="entry name" value="VTT_dom"/>
    <property type="match status" value="1"/>
</dbReference>
<evidence type="ECO:0000313" key="3">
    <source>
        <dbReference type="EMBL" id="VFQ44098.1"/>
    </source>
</evidence>
<dbReference type="AlphaFoldDB" id="A0A4V6IL77"/>
<evidence type="ECO:0000259" key="2">
    <source>
        <dbReference type="Pfam" id="PF09335"/>
    </source>
</evidence>
<protein>
    <submittedName>
        <fullName evidence="3">Snare associated golgi protein</fullName>
    </submittedName>
</protein>
<gene>
    <name evidence="3" type="ORF">MSL71_17420</name>
</gene>
<dbReference type="PANTHER" id="PTHR42709">
    <property type="entry name" value="ALKALINE PHOSPHATASE LIKE PROTEIN"/>
    <property type="match status" value="1"/>
</dbReference>
<feature type="transmembrane region" description="Helical" evidence="1">
    <location>
        <begin position="110"/>
        <end position="132"/>
    </location>
</feature>
<feature type="transmembrane region" description="Helical" evidence="1">
    <location>
        <begin position="20"/>
        <end position="47"/>
    </location>
</feature>
<keyword evidence="4" id="KW-1185">Reference proteome</keyword>
<keyword evidence="1" id="KW-1133">Transmembrane helix</keyword>
<dbReference type="Proteomes" id="UP000507962">
    <property type="component" value="Unassembled WGS sequence"/>
</dbReference>
<keyword evidence="1" id="KW-0472">Membrane</keyword>
<feature type="domain" description="VTT" evidence="2">
    <location>
        <begin position="37"/>
        <end position="159"/>
    </location>
</feature>
<evidence type="ECO:0000313" key="4">
    <source>
        <dbReference type="Proteomes" id="UP000507962"/>
    </source>
</evidence>
<name>A0A4V6IL77_9BACT</name>
<accession>A0A4V6IL77</accession>
<sequence>MQIMRRLYDWVLSWSESPYGSWALFLIAFAESSFFPIPPDVLLVALAVGAHKKAFRFALICTAGSVLGGMLGYLIGWQFMAAIGDRIVALFGFADKFARVEHLYNTWDAWVVFIAGFTPIPYKVFTIAAGLFSINFPIFVLASAVGRAGRFCLVAGLIYLFGPTIKAFIDKYFNLVVTAFTVLLVGGFVLIAHVM</sequence>
<dbReference type="GO" id="GO:0005886">
    <property type="term" value="C:plasma membrane"/>
    <property type="evidence" value="ECO:0007669"/>
    <property type="project" value="TreeGrafter"/>
</dbReference>
<feature type="transmembrane region" description="Helical" evidence="1">
    <location>
        <begin position="172"/>
        <end position="194"/>
    </location>
</feature>
<feature type="transmembrane region" description="Helical" evidence="1">
    <location>
        <begin position="138"/>
        <end position="160"/>
    </location>
</feature>
<keyword evidence="1" id="KW-0812">Transmembrane</keyword>
<dbReference type="InterPro" id="IPR032816">
    <property type="entry name" value="VTT_dom"/>
</dbReference>
<proteinExistence type="predicted"/>
<evidence type="ECO:0000256" key="1">
    <source>
        <dbReference type="SAM" id="Phobius"/>
    </source>
</evidence>
<feature type="transmembrane region" description="Helical" evidence="1">
    <location>
        <begin position="54"/>
        <end position="73"/>
    </location>
</feature>
<reference evidence="3 4" key="1">
    <citation type="submission" date="2019-03" db="EMBL/GenBank/DDBJ databases">
        <authorList>
            <person name="Nijsse B."/>
        </authorList>
    </citation>
    <scope>NUCLEOTIDE SEQUENCE [LARGE SCALE GENOMIC DNA]</scope>
    <source>
        <strain evidence="3">Desulfoluna butyratoxydans MSL71</strain>
    </source>
</reference>
<dbReference type="InterPro" id="IPR051311">
    <property type="entry name" value="DedA_domain"/>
</dbReference>
<organism evidence="3 4">
    <name type="scientific">Desulfoluna butyratoxydans</name>
    <dbReference type="NCBI Taxonomy" id="231438"/>
    <lineage>
        <taxon>Bacteria</taxon>
        <taxon>Pseudomonadati</taxon>
        <taxon>Thermodesulfobacteriota</taxon>
        <taxon>Desulfobacteria</taxon>
        <taxon>Desulfobacterales</taxon>
        <taxon>Desulfolunaceae</taxon>
        <taxon>Desulfoluna</taxon>
    </lineage>
</organism>